<dbReference type="Pfam" id="PF01425">
    <property type="entry name" value="Amidase"/>
    <property type="match status" value="1"/>
</dbReference>
<feature type="active site" description="Acyl-ester intermediate" evidence="7">
    <location>
        <position position="176"/>
    </location>
</feature>
<dbReference type="AlphaFoldDB" id="A0A075FXJ9"/>
<dbReference type="InterPro" id="IPR023631">
    <property type="entry name" value="Amidase_dom"/>
</dbReference>
<dbReference type="PANTHER" id="PTHR11895:SF7">
    <property type="entry name" value="GLUTAMYL-TRNA(GLN) AMIDOTRANSFERASE SUBUNIT A, MITOCHONDRIAL"/>
    <property type="match status" value="1"/>
</dbReference>
<evidence type="ECO:0000256" key="4">
    <source>
        <dbReference type="ARBA" id="ARBA00022840"/>
    </source>
</evidence>
<feature type="domain" description="Amidase" evidence="8">
    <location>
        <begin position="23"/>
        <end position="465"/>
    </location>
</feature>
<dbReference type="GO" id="GO:0050567">
    <property type="term" value="F:glutaminyl-tRNA synthase (glutamine-hydrolyzing) activity"/>
    <property type="evidence" value="ECO:0007669"/>
    <property type="project" value="UniProtKB-UniRule"/>
</dbReference>
<comment type="function">
    <text evidence="7">Allows the formation of correctly charged Gln-tRNA(Gln) through the transamidation of misacylated Glu-tRNA(Gln) in organisms which lack glutaminyl-tRNA synthetase. The reaction takes place in the presence of glutamine and ATP through an activated gamma-phospho-Glu-tRNA(Gln).</text>
</comment>
<protein>
    <recommendedName>
        <fullName evidence="7">Glutamyl-tRNA(Gln) amidotransferase subunit A</fullName>
        <shortName evidence="7">Glu-ADT subunit A</shortName>
        <ecNumber evidence="7">6.3.5.7</ecNumber>
    </recommendedName>
</protein>
<dbReference type="EC" id="6.3.5.7" evidence="7"/>
<dbReference type="PROSITE" id="PS00571">
    <property type="entry name" value="AMIDASES"/>
    <property type="match status" value="1"/>
</dbReference>
<feature type="active site" description="Charge relay system" evidence="7">
    <location>
        <position position="152"/>
    </location>
</feature>
<evidence type="ECO:0000256" key="3">
    <source>
        <dbReference type="ARBA" id="ARBA00022741"/>
    </source>
</evidence>
<evidence type="ECO:0000259" key="8">
    <source>
        <dbReference type="Pfam" id="PF01425"/>
    </source>
</evidence>
<dbReference type="GO" id="GO:0016740">
    <property type="term" value="F:transferase activity"/>
    <property type="evidence" value="ECO:0007669"/>
    <property type="project" value="UniProtKB-KW"/>
</dbReference>
<evidence type="ECO:0000256" key="5">
    <source>
        <dbReference type="ARBA" id="ARBA00022917"/>
    </source>
</evidence>
<evidence type="ECO:0000256" key="2">
    <source>
        <dbReference type="ARBA" id="ARBA00022598"/>
    </source>
</evidence>
<proteinExistence type="inferred from homology"/>
<reference evidence="9" key="1">
    <citation type="journal article" date="2014" name="Genome Biol. Evol.">
        <title>Pangenome evidence for extensive interdomain horizontal transfer affecting lineage core and shell genes in uncultured planktonic thaumarchaeota and euryarchaeota.</title>
        <authorList>
            <person name="Deschamps P."/>
            <person name="Zivanovic Y."/>
            <person name="Moreira D."/>
            <person name="Rodriguez-Valera F."/>
            <person name="Lopez-Garcia P."/>
        </authorList>
    </citation>
    <scope>NUCLEOTIDE SEQUENCE</scope>
</reference>
<keyword evidence="3 7" id="KW-0547">Nucleotide-binding</keyword>
<dbReference type="GO" id="GO:0030956">
    <property type="term" value="C:glutamyl-tRNA(Gln) amidotransferase complex"/>
    <property type="evidence" value="ECO:0007669"/>
    <property type="project" value="InterPro"/>
</dbReference>
<evidence type="ECO:0000256" key="6">
    <source>
        <dbReference type="ARBA" id="ARBA00047407"/>
    </source>
</evidence>
<accession>A0A075FXJ9</accession>
<name>A0A075FXJ9_9ARCH</name>
<keyword evidence="9" id="KW-0808">Transferase</keyword>
<dbReference type="InterPro" id="IPR020556">
    <property type="entry name" value="Amidase_CS"/>
</dbReference>
<keyword evidence="4 7" id="KW-0067">ATP-binding</keyword>
<evidence type="ECO:0000313" key="9">
    <source>
        <dbReference type="EMBL" id="AIE95924.1"/>
    </source>
</evidence>
<dbReference type="EMBL" id="KF900465">
    <property type="protein sequence ID" value="AIE95924.1"/>
    <property type="molecule type" value="Genomic_DNA"/>
</dbReference>
<comment type="catalytic activity">
    <reaction evidence="6 7">
        <text>L-glutamyl-tRNA(Gln) + L-glutamine + ATP + H2O = L-glutaminyl-tRNA(Gln) + L-glutamate + ADP + phosphate + H(+)</text>
        <dbReference type="Rhea" id="RHEA:17521"/>
        <dbReference type="Rhea" id="RHEA-COMP:9681"/>
        <dbReference type="Rhea" id="RHEA-COMP:9684"/>
        <dbReference type="ChEBI" id="CHEBI:15377"/>
        <dbReference type="ChEBI" id="CHEBI:15378"/>
        <dbReference type="ChEBI" id="CHEBI:29985"/>
        <dbReference type="ChEBI" id="CHEBI:30616"/>
        <dbReference type="ChEBI" id="CHEBI:43474"/>
        <dbReference type="ChEBI" id="CHEBI:58359"/>
        <dbReference type="ChEBI" id="CHEBI:78520"/>
        <dbReference type="ChEBI" id="CHEBI:78521"/>
        <dbReference type="ChEBI" id="CHEBI:456216"/>
        <dbReference type="EC" id="6.3.5.7"/>
    </reaction>
</comment>
<dbReference type="InterPro" id="IPR004412">
    <property type="entry name" value="GatA"/>
</dbReference>
<dbReference type="NCBIfam" id="TIGR00132">
    <property type="entry name" value="gatA"/>
    <property type="match status" value="1"/>
</dbReference>
<dbReference type="InterPro" id="IPR036928">
    <property type="entry name" value="AS_sf"/>
</dbReference>
<sequence>MDLGISALNYINSIKNGEFTVEEFTLKSLERISQADEKLHAFLRVNDLAIKNAREIDTKIKSNQNVGKCYGMPVSIKDNICIEGSKTTCASKVLENFIAPYTSTVINKLNSEDAIIIGKTNLDEFAMGLSTEFSAYGPSRNPWNADYVPGGSSGGSGVSVSANECIASLGSDTGGSIRNPASFCSVVGLKPTYGLVSRYGLISYANSIEQIGPMTKTVEDSAFLLNIISGIDSNDNTTVDNKNQDYLNNIDAGINGKKIGIVTEMTNPDGLSTDVLDATNDAIKTFEKLGANCEQVSLQMVPYTVAAYYTITSTEAGSNLARYDNIRYGYELDSSGFEFNSYISQARSKFGPEVIRRMILGGFVPSAGHAGKYFSKALKVKSKLTAEIKHVFEKFDYLISPTVPIQPFKFGEKINDPVSFMMVDFNTVTANLTGIPAISVPYKITNGLPIGIQIMANHEEEHSLLQAAYALEKTVDLPEVPA</sequence>
<keyword evidence="2 7" id="KW-0436">Ligase</keyword>
<dbReference type="GO" id="GO:0005524">
    <property type="term" value="F:ATP binding"/>
    <property type="evidence" value="ECO:0007669"/>
    <property type="project" value="UniProtKB-KW"/>
</dbReference>
<dbReference type="SUPFAM" id="SSF75304">
    <property type="entry name" value="Amidase signature (AS) enzymes"/>
    <property type="match status" value="1"/>
</dbReference>
<dbReference type="GO" id="GO:0006412">
    <property type="term" value="P:translation"/>
    <property type="evidence" value="ECO:0007669"/>
    <property type="project" value="UniProtKB-UniRule"/>
</dbReference>
<comment type="similarity">
    <text evidence="1 7">Belongs to the amidase family. GatA subfamily.</text>
</comment>
<keyword evidence="5 7" id="KW-0648">Protein biosynthesis</keyword>
<evidence type="ECO:0000256" key="7">
    <source>
        <dbReference type="HAMAP-Rule" id="MF_00120"/>
    </source>
</evidence>
<evidence type="ECO:0000256" key="1">
    <source>
        <dbReference type="ARBA" id="ARBA00008069"/>
    </source>
</evidence>
<dbReference type="PANTHER" id="PTHR11895">
    <property type="entry name" value="TRANSAMIDASE"/>
    <property type="match status" value="1"/>
</dbReference>
<dbReference type="HAMAP" id="MF_00120">
    <property type="entry name" value="GatA"/>
    <property type="match status" value="1"/>
</dbReference>
<dbReference type="Gene3D" id="3.90.1300.10">
    <property type="entry name" value="Amidase signature (AS) domain"/>
    <property type="match status" value="1"/>
</dbReference>
<comment type="subunit">
    <text evidence="7">Heterotrimer of A, B and C subunits.</text>
</comment>
<dbReference type="InterPro" id="IPR000120">
    <property type="entry name" value="Amidase"/>
</dbReference>
<organism evidence="9">
    <name type="scientific">uncultured marine thaumarchaeote AD1000_71_B04</name>
    <dbReference type="NCBI Taxonomy" id="1455936"/>
    <lineage>
        <taxon>Archaea</taxon>
        <taxon>Nitrososphaerota</taxon>
        <taxon>environmental samples</taxon>
    </lineage>
</organism>
<gene>
    <name evidence="7 9" type="primary">gatA</name>
</gene>
<feature type="active site" description="Charge relay system" evidence="7">
    <location>
        <position position="77"/>
    </location>
</feature>